<organism evidence="2 3">
    <name type="scientific">Rhizoctonia solani</name>
    <dbReference type="NCBI Taxonomy" id="456999"/>
    <lineage>
        <taxon>Eukaryota</taxon>
        <taxon>Fungi</taxon>
        <taxon>Dikarya</taxon>
        <taxon>Basidiomycota</taxon>
        <taxon>Agaricomycotina</taxon>
        <taxon>Agaricomycetes</taxon>
        <taxon>Cantharellales</taxon>
        <taxon>Ceratobasidiaceae</taxon>
        <taxon>Rhizoctonia</taxon>
    </lineage>
</organism>
<evidence type="ECO:0000313" key="3">
    <source>
        <dbReference type="Proteomes" id="UP000663850"/>
    </source>
</evidence>
<dbReference type="PANTHER" id="PTHR12303:SF13">
    <property type="match status" value="1"/>
</dbReference>
<dbReference type="EMBL" id="CAJMWZ010001996">
    <property type="protein sequence ID" value="CAE6446251.1"/>
    <property type="molecule type" value="Genomic_DNA"/>
</dbReference>
<dbReference type="InterPro" id="IPR029063">
    <property type="entry name" value="SAM-dependent_MTases_sf"/>
</dbReference>
<protein>
    <submittedName>
        <fullName evidence="2">Uncharacterized protein</fullName>
    </submittedName>
</protein>
<evidence type="ECO:0000256" key="1">
    <source>
        <dbReference type="SAM" id="Phobius"/>
    </source>
</evidence>
<dbReference type="PANTHER" id="PTHR12303">
    <property type="entry name" value="CARNOSINE N-METHYLTRANSFERASE"/>
    <property type="match status" value="1"/>
</dbReference>
<comment type="caution">
    <text evidence="2">The sequence shown here is derived from an EMBL/GenBank/DDBJ whole genome shotgun (WGS) entry which is preliminary data.</text>
</comment>
<keyword evidence="1" id="KW-0472">Membrane</keyword>
<sequence length="513" mass="57412">MSLLEAITALMSWIDVFLSIVFVLSAVYLLKLSRGIRLPDLLRLRILQDSRLSAVTLPPRPSFSSRRKQASVSSRVSYAATAFDRDRALRSYSRYESLARNELSSKRRGLNDLRGRHARIATEIGYNQKLDRFREAISINNLVASNIVKHAVVQKDPAPSDILVLGAYGANRWSDNGPTDLSRVVEALKHCVRDWNTDADEERTRVFSPILNVLRQVPVHQRSETKVLVPGAGLCRLAWEIARMGFDVTANEVSSYMTLPFRMLLDKTATPATKCHNICPHYSWFSHTRSNDSLFQSAVFPDILPRVDKDGALIDCPSNNVTEDSESSDDLYVSGGKFELIESDFLSLSSPSRSKTADNLLSQDPSQFGSLSVVPVKPSDRGYDFIVTLFFIDTATNILAYLDQIHALLRSNRGLAATRPDATLPVTGTWINLGPLLWPPGALLEPSLEEVLDLSERVGLSVVDGNHTTQSSHEAINPVEIRRTLECQYTANRAGMMKWMYQAEFWVAKRRDD</sequence>
<dbReference type="AlphaFoldDB" id="A0A8H3GE18"/>
<dbReference type="SMART" id="SM01296">
    <property type="entry name" value="N2227"/>
    <property type="match status" value="1"/>
</dbReference>
<evidence type="ECO:0000313" key="2">
    <source>
        <dbReference type="EMBL" id="CAE6446251.1"/>
    </source>
</evidence>
<dbReference type="InterPro" id="IPR012901">
    <property type="entry name" value="CARME"/>
</dbReference>
<accession>A0A8H3GE18</accession>
<proteinExistence type="predicted"/>
<dbReference type="GO" id="GO:0008757">
    <property type="term" value="F:S-adenosylmethionine-dependent methyltransferase activity"/>
    <property type="evidence" value="ECO:0007669"/>
    <property type="project" value="InterPro"/>
</dbReference>
<dbReference type="Proteomes" id="UP000663850">
    <property type="component" value="Unassembled WGS sequence"/>
</dbReference>
<keyword evidence="1" id="KW-1133">Transmembrane helix</keyword>
<gene>
    <name evidence="2" type="ORF">RDB_LOCUS35996</name>
</gene>
<feature type="transmembrane region" description="Helical" evidence="1">
    <location>
        <begin position="6"/>
        <end position="30"/>
    </location>
</feature>
<dbReference type="Pfam" id="PF07942">
    <property type="entry name" value="CARME"/>
    <property type="match status" value="1"/>
</dbReference>
<name>A0A8H3GE18_9AGAM</name>
<dbReference type="SUPFAM" id="SSF53335">
    <property type="entry name" value="S-adenosyl-L-methionine-dependent methyltransferases"/>
    <property type="match status" value="1"/>
</dbReference>
<reference evidence="2" key="1">
    <citation type="submission" date="2021-01" db="EMBL/GenBank/DDBJ databases">
        <authorList>
            <person name="Kaushik A."/>
        </authorList>
    </citation>
    <scope>NUCLEOTIDE SEQUENCE</scope>
    <source>
        <strain evidence="2">Type strain: AG8-Rh-89/</strain>
    </source>
</reference>
<keyword evidence="1" id="KW-0812">Transmembrane</keyword>